<dbReference type="STRING" id="1918946.VPAL9027_00921"/>
<sequence length="255" mass="29171">MPLNVLTAQSPLQSDYVPAVAELVKFFRAGLGNNLHSLYVYGSVARGTAKPGRSNIDIIVVTHDTFESNRMTLVNTIRYRFQRHYPFITDLNVKTALASDVASLDSLFSWGFLLRHCARCIHGSDLGECFGDYEPSWEIAKYWNMDVGYKVAYYRAKIAKATRGDEQIHAQTEVAKKLLRASYSLIMHRDKQWFDDPVECGKQFLLYHPEKQREVDRLALLLRGKIIAKRSVVGLLDDFGPWLAKQYEKTEFKIG</sequence>
<dbReference type="AlphaFoldDB" id="A0A1R4B243"/>
<dbReference type="EMBL" id="FUFT01000002">
    <property type="protein sequence ID" value="SJL82979.1"/>
    <property type="molecule type" value="Genomic_DNA"/>
</dbReference>
<dbReference type="Gene3D" id="3.30.460.10">
    <property type="entry name" value="Beta Polymerase, domain 2"/>
    <property type="match status" value="1"/>
</dbReference>
<dbReference type="RefSeq" id="WP_077312752.1">
    <property type="nucleotide sequence ID" value="NZ_AP024887.1"/>
</dbReference>
<dbReference type="Proteomes" id="UP000189475">
    <property type="component" value="Unassembled WGS sequence"/>
</dbReference>
<dbReference type="InterPro" id="IPR043519">
    <property type="entry name" value="NT_sf"/>
</dbReference>
<dbReference type="InterPro" id="IPR002934">
    <property type="entry name" value="Polymerase_NTP_transf_dom"/>
</dbReference>
<reference evidence="2 3" key="1">
    <citation type="submission" date="2017-02" db="EMBL/GenBank/DDBJ databases">
        <authorList>
            <person name="Peterson S.W."/>
        </authorList>
    </citation>
    <scope>NUCLEOTIDE SEQUENCE [LARGE SCALE GENOMIC DNA]</scope>
    <source>
        <strain evidence="2 3">CECT 9027</strain>
    </source>
</reference>
<evidence type="ECO:0000313" key="3">
    <source>
        <dbReference type="Proteomes" id="UP000189475"/>
    </source>
</evidence>
<protein>
    <recommendedName>
        <fullName evidence="1">Polymerase nucleotidyl transferase domain-containing protein</fullName>
    </recommendedName>
</protein>
<keyword evidence="3" id="KW-1185">Reference proteome</keyword>
<dbReference type="OrthoDB" id="3422944at2"/>
<accession>A0A1R4B243</accession>
<evidence type="ECO:0000313" key="2">
    <source>
        <dbReference type="EMBL" id="SJL82979.1"/>
    </source>
</evidence>
<name>A0A1R4B243_9VIBR</name>
<evidence type="ECO:0000259" key="1">
    <source>
        <dbReference type="Pfam" id="PF01909"/>
    </source>
</evidence>
<proteinExistence type="predicted"/>
<dbReference type="CDD" id="cd05403">
    <property type="entry name" value="NT_KNTase_like"/>
    <property type="match status" value="1"/>
</dbReference>
<feature type="domain" description="Polymerase nucleotidyl transferase" evidence="1">
    <location>
        <begin position="35"/>
        <end position="68"/>
    </location>
</feature>
<dbReference type="GO" id="GO:0016779">
    <property type="term" value="F:nucleotidyltransferase activity"/>
    <property type="evidence" value="ECO:0007669"/>
    <property type="project" value="InterPro"/>
</dbReference>
<gene>
    <name evidence="2" type="ORF">VPAL9027_00921</name>
</gene>
<organism evidence="2 3">
    <name type="scientific">Vibrio palustris</name>
    <dbReference type="NCBI Taxonomy" id="1918946"/>
    <lineage>
        <taxon>Bacteria</taxon>
        <taxon>Pseudomonadati</taxon>
        <taxon>Pseudomonadota</taxon>
        <taxon>Gammaproteobacteria</taxon>
        <taxon>Vibrionales</taxon>
        <taxon>Vibrionaceae</taxon>
        <taxon>Vibrio</taxon>
    </lineage>
</organism>
<dbReference type="SUPFAM" id="SSF81301">
    <property type="entry name" value="Nucleotidyltransferase"/>
    <property type="match status" value="1"/>
</dbReference>
<dbReference type="Pfam" id="PF01909">
    <property type="entry name" value="NTP_transf_2"/>
    <property type="match status" value="1"/>
</dbReference>